<proteinExistence type="predicted"/>
<dbReference type="eggNOG" id="ENOG502ZWHI">
    <property type="taxonomic scope" value="Bacteria"/>
</dbReference>
<evidence type="ECO:0000313" key="2">
    <source>
        <dbReference type="EMBL" id="KAJ04311.1"/>
    </source>
</evidence>
<dbReference type="GeneID" id="72439275"/>
<protein>
    <submittedName>
        <fullName evidence="2">Uncharacterized protein</fullName>
    </submittedName>
</protein>
<keyword evidence="1" id="KW-0732">Signal</keyword>
<reference evidence="2 3" key="1">
    <citation type="journal article" date="2014" name="Genome Announc.">
        <title>Draft Genome Sequences of Two Isolates of the Roseobacter Group, Sulfitobacter sp. Strains 3SOLIMAR09 and 1FIGIMAR09, from Harbors of Mallorca Island (Mediterranean Sea).</title>
        <authorList>
            <person name="Mas-Llado M."/>
            <person name="Pina-Villalonga J.M."/>
            <person name="Brunet-Galmes I."/>
            <person name="Nogales B."/>
            <person name="Bosch R."/>
        </authorList>
    </citation>
    <scope>NUCLEOTIDE SEQUENCE [LARGE SCALE GENOMIC DNA]</scope>
    <source>
        <strain evidence="2 3">1FIGIMAR09</strain>
    </source>
</reference>
<evidence type="ECO:0000256" key="1">
    <source>
        <dbReference type="SAM" id="SignalP"/>
    </source>
</evidence>
<feature type="chain" id="PRO_5001606717" evidence="1">
    <location>
        <begin position="22"/>
        <end position="176"/>
    </location>
</feature>
<keyword evidence="3" id="KW-1185">Reference proteome</keyword>
<gene>
    <name evidence="2" type="ORF">PM02_02320</name>
</gene>
<feature type="signal peptide" evidence="1">
    <location>
        <begin position="1"/>
        <end position="21"/>
    </location>
</feature>
<organism evidence="2 3">
    <name type="scientific">Sulfitobacter mediterraneus</name>
    <dbReference type="NCBI Taxonomy" id="83219"/>
    <lineage>
        <taxon>Bacteria</taxon>
        <taxon>Pseudomonadati</taxon>
        <taxon>Pseudomonadota</taxon>
        <taxon>Alphaproteobacteria</taxon>
        <taxon>Rhodobacterales</taxon>
        <taxon>Roseobacteraceae</taxon>
        <taxon>Sulfitobacter</taxon>
    </lineage>
</organism>
<evidence type="ECO:0000313" key="3">
    <source>
        <dbReference type="Proteomes" id="UP000027337"/>
    </source>
</evidence>
<dbReference type="AlphaFoldDB" id="A0A061SRJ3"/>
<dbReference type="STRING" id="83219.PM02_02320"/>
<comment type="caution">
    <text evidence="2">The sequence shown here is derived from an EMBL/GenBank/DDBJ whole genome shotgun (WGS) entry which is preliminary data.</text>
</comment>
<dbReference type="RefSeq" id="WP_037904820.1">
    <property type="nucleotide sequence ID" value="NZ_CP068998.1"/>
</dbReference>
<dbReference type="Proteomes" id="UP000027337">
    <property type="component" value="Unassembled WGS sequence"/>
</dbReference>
<name>A0A061SRJ3_9RHOB</name>
<dbReference type="EMBL" id="JEMU01000002">
    <property type="protein sequence ID" value="KAJ04311.1"/>
    <property type="molecule type" value="Genomic_DNA"/>
</dbReference>
<sequence length="176" mass="19761">MPLHRLLLALVFSILPVLALAAEIDRFAGVYEGSSEFVQDGEAQRRDLSTTIKPSKTGFELSWTSVSYKSDGRIKQKVYTIEFVPSPRDGIYGSAMKTNVFGKPEPLDPLNGEPFVWTRISGDTFSTFSLFINEAGEYEMQEYHRTLADGGLDLVFRRVKQGAVEREIKAFLSKVK</sequence>
<accession>A0A061SRJ3</accession>